<organism evidence="3 4">
    <name type="scientific">Streptomyces griseicoloratus</name>
    <dbReference type="NCBI Taxonomy" id="2752516"/>
    <lineage>
        <taxon>Bacteria</taxon>
        <taxon>Bacillati</taxon>
        <taxon>Actinomycetota</taxon>
        <taxon>Actinomycetes</taxon>
        <taxon>Kitasatosporales</taxon>
        <taxon>Streptomycetaceae</taxon>
        <taxon>Streptomyces</taxon>
    </lineage>
</organism>
<comment type="caution">
    <text evidence="3">The sequence shown here is derived from an EMBL/GenBank/DDBJ whole genome shotgun (WGS) entry which is preliminary data.</text>
</comment>
<evidence type="ECO:0000313" key="3">
    <source>
        <dbReference type="EMBL" id="MBD0421772.1"/>
    </source>
</evidence>
<dbReference type="AlphaFoldDB" id="A0A926L3C1"/>
<evidence type="ECO:0000256" key="1">
    <source>
        <dbReference type="SAM" id="MobiDB-lite"/>
    </source>
</evidence>
<dbReference type="Proteomes" id="UP000621210">
    <property type="component" value="Unassembled WGS sequence"/>
</dbReference>
<dbReference type="Pfam" id="PF13374">
    <property type="entry name" value="TPR_10"/>
    <property type="match status" value="2"/>
</dbReference>
<dbReference type="SUPFAM" id="SSF48452">
    <property type="entry name" value="TPR-like"/>
    <property type="match status" value="1"/>
</dbReference>
<reference evidence="3" key="1">
    <citation type="submission" date="2020-09" db="EMBL/GenBank/DDBJ databases">
        <title>Streptomyces grisecoloratus sp. nov., isolated from cotton soil.</title>
        <authorList>
            <person name="Xing L."/>
        </authorList>
    </citation>
    <scope>NUCLEOTIDE SEQUENCE</scope>
    <source>
        <strain evidence="3">TRM S81-3</strain>
    </source>
</reference>
<evidence type="ECO:0000259" key="2">
    <source>
        <dbReference type="Pfam" id="PF12770"/>
    </source>
</evidence>
<name>A0A926L3C1_9ACTN</name>
<feature type="region of interest" description="Disordered" evidence="1">
    <location>
        <begin position="767"/>
        <end position="798"/>
    </location>
</feature>
<dbReference type="InterPro" id="IPR011990">
    <property type="entry name" value="TPR-like_helical_dom_sf"/>
</dbReference>
<protein>
    <submittedName>
        <fullName evidence="3">CHAT domain-containing protein</fullName>
    </submittedName>
</protein>
<evidence type="ECO:0000313" key="4">
    <source>
        <dbReference type="Proteomes" id="UP000621210"/>
    </source>
</evidence>
<keyword evidence="4" id="KW-1185">Reference proteome</keyword>
<dbReference type="Pfam" id="PF12770">
    <property type="entry name" value="CHAT"/>
    <property type="match status" value="1"/>
</dbReference>
<dbReference type="Gene3D" id="1.25.40.10">
    <property type="entry name" value="Tetratricopeptide repeat domain"/>
    <property type="match status" value="3"/>
</dbReference>
<feature type="domain" description="CHAT" evidence="2">
    <location>
        <begin position="911"/>
        <end position="1221"/>
    </location>
</feature>
<sequence length="1222" mass="128780">MRWNSFTGGHDRKEAEFWSRRGSEAWERFHRTGATDDLEEAVGAYRTAVARMPRRHEDRASVLYDLQAALHARSELTGAGPADLDDAVAAGREAVALEPANAGFLAALGAVLAERFGRTGEPADLEEAVALGRRAVTLPPAGPFDVEAALTNLGSALHRRFQWTGSMADLEESIDLERTALAVSRPGSGGRKGSLSNLSGRLVSLYHRTGRPQVLEEAVALARRAVGAGPAGHAHQLACLTSLGNALHLRYERYGAHADLDESIALARQALALTPGHPAARAPFLVNLANRLVLRYEQGGADADIEEALALGREAVAVTPHSDPEGPGYLAHLVNALAMVSMQSRSTAFLDEAVALARAAAAASSPARPEVTGAYRTTLLHALQSRFQQAGGLADLDEAITVGRDAVTLFPEGTLGAVRHGVALAEALFVRFRDTASTDDLEEAIALSRAGLAAASGAPADRARALAFLGMLLWSRHERTHDESDLDEAVRFCREAVESAVHEDESAVPLANLAAALVTRFRRTDATSDIDDAVDAASRAVRSTSWRDTELPRYLSNLSYALTLRFRRTGRRADLDEAVAVGRDGVTLAPAHHPERSKVLGNHGVALRTRYERFGDPADLDAAVAALTEAAGADSAPASHRIGAARAAADLVAPTDPARAADLLEAAVLLLPQVSPRRLARGDQQHALGEARRLASDAAALVLAAAHRAGSGPDPAARALRLLEAGRTVLIGQALEARDDLSELRGRHPGLADRFLRLRDLLDQPTPGLLVPSPAEGGSSLPGHCAAPAPGAHAGVPHARAAANRPALAAEFAATLAEIRGKDGFASFGLPPAEEDLVSVAEHGPLAVLNVSTYGSHALLLTRDGVSALPLPALGFESVTARTDAFLGALHAAVAGGDGTERRAAQARLREVLEWLWDAAAGPVLDRLGLRHRPAGEAGTWPRLWWVPSGLLSLLPLHAAGHRTGAADSDAPRTVMDRVVSSYTPSVRALHHARRRVPAADPSPAGIPRALGVAMPVTPGLPGGGRLHHASDEVAALRGHLPGLVVLDGGEDPAVPVKAEVLTRLRDCPVAHFACHGHSDATDPSLSRLLLQDHERDPLTVAALAPVVLDHAQLAYLSACRTASVVHGAFLDEAIHLASAFQIAGFPQVVGTLWEVDDRLCVTIADRFYAHLRTAEGGLDTRRAAHALHRALVAVRDGHDLPGPVTRAGNPFLWAAHIHVGA</sequence>
<feature type="compositionally biased region" description="Low complexity" evidence="1">
    <location>
        <begin position="782"/>
        <end position="798"/>
    </location>
</feature>
<proteinExistence type="predicted"/>
<gene>
    <name evidence="3" type="ORF">H0H10_21885</name>
</gene>
<accession>A0A926L3C1</accession>
<dbReference type="EMBL" id="JACVQF010000200">
    <property type="protein sequence ID" value="MBD0421772.1"/>
    <property type="molecule type" value="Genomic_DNA"/>
</dbReference>
<reference evidence="3" key="2">
    <citation type="submission" date="2020-09" db="EMBL/GenBank/DDBJ databases">
        <authorList>
            <person name="Luo X."/>
        </authorList>
    </citation>
    <scope>NUCLEOTIDE SEQUENCE</scope>
    <source>
        <strain evidence="3">TRM S81-3</strain>
    </source>
</reference>
<dbReference type="InterPro" id="IPR024983">
    <property type="entry name" value="CHAT_dom"/>
</dbReference>
<dbReference type="RefSeq" id="WP_188182720.1">
    <property type="nucleotide sequence ID" value="NZ_JACVQF010000200.1"/>
</dbReference>